<accession>A0A3S0PCH5</accession>
<protein>
    <submittedName>
        <fullName evidence="1">DUF924 domain-containing protein</fullName>
    </submittedName>
</protein>
<evidence type="ECO:0000313" key="2">
    <source>
        <dbReference type="Proteomes" id="UP000267077"/>
    </source>
</evidence>
<reference evidence="1 2" key="1">
    <citation type="submission" date="2018-12" db="EMBL/GenBank/DDBJ databases">
        <title>Dyella dinghuensis sp. nov. DHOA06 and Dyella choica sp. nov. 4M-K27, isolated from forest soil.</title>
        <authorList>
            <person name="Qiu L.-H."/>
            <person name="Gao Z.-H."/>
        </authorList>
    </citation>
    <scope>NUCLEOTIDE SEQUENCE [LARGE SCALE GENOMIC DNA]</scope>
    <source>
        <strain evidence="1 2">DHOA06</strain>
    </source>
</reference>
<keyword evidence="2" id="KW-1185">Reference proteome</keyword>
<sequence length="195" mass="22278">MTSTPPEALSVLAFWFDPAHTAKWFQSDPAFDAQIREQFGDHVDAAAAGRLNHWLTTPSGWLALLIVLDQFPRNIYRNDPRAWRQDLRAQQMVVSGLDEDFDRQLPPIQRVFAYMPLQHAEDIGLQHRCVQLFGDLCNSAPANERDHYTDFLDYARRHESVIARFGRFPHRNAVLGRATTPEEKAYLAEPGSGFS</sequence>
<evidence type="ECO:0000313" key="1">
    <source>
        <dbReference type="EMBL" id="RUL64331.1"/>
    </source>
</evidence>
<dbReference type="Proteomes" id="UP000267077">
    <property type="component" value="Unassembled WGS sequence"/>
</dbReference>
<dbReference type="Gene3D" id="1.25.40.10">
    <property type="entry name" value="Tetratricopeptide repeat domain"/>
    <property type="match status" value="1"/>
</dbReference>
<dbReference type="OrthoDB" id="7593450at2"/>
<dbReference type="EMBL" id="RYZR01000005">
    <property type="protein sequence ID" value="RUL64331.1"/>
    <property type="molecule type" value="Genomic_DNA"/>
</dbReference>
<comment type="caution">
    <text evidence="1">The sequence shown here is derived from an EMBL/GenBank/DDBJ whole genome shotgun (WGS) entry which is preliminary data.</text>
</comment>
<dbReference type="Gene3D" id="1.20.58.320">
    <property type="entry name" value="TPR-like"/>
    <property type="match status" value="1"/>
</dbReference>
<name>A0A3S0PCH5_9GAMM</name>
<gene>
    <name evidence="1" type="ORF">EKH79_09855</name>
</gene>
<proteinExistence type="predicted"/>
<dbReference type="Pfam" id="PF06041">
    <property type="entry name" value="DUF924"/>
    <property type="match status" value="1"/>
</dbReference>
<dbReference type="SUPFAM" id="SSF48452">
    <property type="entry name" value="TPR-like"/>
    <property type="match status" value="1"/>
</dbReference>
<dbReference type="AlphaFoldDB" id="A0A3S0PCH5"/>
<dbReference type="InterPro" id="IPR011990">
    <property type="entry name" value="TPR-like_helical_dom_sf"/>
</dbReference>
<dbReference type="RefSeq" id="WP_126673611.1">
    <property type="nucleotide sequence ID" value="NZ_RYZR01000005.1"/>
</dbReference>
<dbReference type="InterPro" id="IPR010323">
    <property type="entry name" value="DUF924"/>
</dbReference>
<organism evidence="1 2">
    <name type="scientific">Dyella dinghuensis</name>
    <dbReference type="NCBI Taxonomy" id="1920169"/>
    <lineage>
        <taxon>Bacteria</taxon>
        <taxon>Pseudomonadati</taxon>
        <taxon>Pseudomonadota</taxon>
        <taxon>Gammaproteobacteria</taxon>
        <taxon>Lysobacterales</taxon>
        <taxon>Rhodanobacteraceae</taxon>
        <taxon>Dyella</taxon>
    </lineage>
</organism>